<dbReference type="KEGG" id="kro:BVG79_00439"/>
<dbReference type="Proteomes" id="UP000242447">
    <property type="component" value="Chromosome"/>
</dbReference>
<dbReference type="EMBL" id="CP019937">
    <property type="protein sequence ID" value="ARO13793.1"/>
    <property type="molecule type" value="Genomic_DNA"/>
</dbReference>
<sequence>MLTDWIRLRNYRKEECPLKEDLKRGSHDPMQGFVYFDIHDRARLPGRFFGVTQSVLARL</sequence>
<evidence type="ECO:0000313" key="1">
    <source>
        <dbReference type="EMBL" id="ARO13793.1"/>
    </source>
</evidence>
<evidence type="ECO:0000313" key="2">
    <source>
        <dbReference type="Proteomes" id="UP000242447"/>
    </source>
</evidence>
<reference evidence="1 2" key="1">
    <citation type="submission" date="2017-02" db="EMBL/GenBank/DDBJ databases">
        <title>Ketogulonicigenium robustum SPU B003 Genome sequencing and assembly.</title>
        <authorList>
            <person name="Li Y."/>
            <person name="Liu L."/>
            <person name="Wang C."/>
            <person name="Zhang M."/>
            <person name="Zhang T."/>
            <person name="Zhang Y."/>
        </authorList>
    </citation>
    <scope>NUCLEOTIDE SEQUENCE [LARGE SCALE GENOMIC DNA]</scope>
    <source>
        <strain evidence="1 2">SPU_B003</strain>
    </source>
</reference>
<keyword evidence="2" id="KW-1185">Reference proteome</keyword>
<gene>
    <name evidence="1" type="ORF">BVG79_00439</name>
</gene>
<accession>A0A1W6NXB0</accession>
<dbReference type="STRING" id="92947.BVG79_00439"/>
<dbReference type="AlphaFoldDB" id="A0A1W6NXB0"/>
<organism evidence="1 2">
    <name type="scientific">Ketogulonicigenium robustum</name>
    <dbReference type="NCBI Taxonomy" id="92947"/>
    <lineage>
        <taxon>Bacteria</taxon>
        <taxon>Pseudomonadati</taxon>
        <taxon>Pseudomonadota</taxon>
        <taxon>Alphaproteobacteria</taxon>
        <taxon>Rhodobacterales</taxon>
        <taxon>Roseobacteraceae</taxon>
        <taxon>Ketogulonicigenium</taxon>
    </lineage>
</organism>
<protein>
    <submittedName>
        <fullName evidence="1">Uncharacterized protein</fullName>
    </submittedName>
</protein>
<proteinExistence type="predicted"/>
<name>A0A1W6NXB0_9RHOB</name>